<feature type="domain" description="SLH" evidence="2">
    <location>
        <begin position="580"/>
        <end position="640"/>
    </location>
</feature>
<evidence type="ECO:0000313" key="4">
    <source>
        <dbReference type="Proteomes" id="UP001300012"/>
    </source>
</evidence>
<name>A0ABT1YG86_9BACL</name>
<dbReference type="InterPro" id="IPR008964">
    <property type="entry name" value="Invasin/intimin_cell_adhesion"/>
</dbReference>
<dbReference type="Proteomes" id="UP001300012">
    <property type="component" value="Unassembled WGS sequence"/>
</dbReference>
<feature type="domain" description="SLH" evidence="2">
    <location>
        <begin position="641"/>
        <end position="704"/>
    </location>
</feature>
<dbReference type="SMART" id="SM00564">
    <property type="entry name" value="PQQ"/>
    <property type="match status" value="6"/>
</dbReference>
<organism evidence="3 4">
    <name type="scientific">Paenibacillus radicis</name>
    <name type="common">ex Xue et al. 2023</name>
    <dbReference type="NCBI Taxonomy" id="2972489"/>
    <lineage>
        <taxon>Bacteria</taxon>
        <taxon>Bacillati</taxon>
        <taxon>Bacillota</taxon>
        <taxon>Bacilli</taxon>
        <taxon>Bacillales</taxon>
        <taxon>Paenibacillaceae</taxon>
        <taxon>Paenibacillus</taxon>
    </lineage>
</organism>
<dbReference type="InterPro" id="IPR007110">
    <property type="entry name" value="Ig-like_dom"/>
</dbReference>
<dbReference type="SUPFAM" id="SSF50998">
    <property type="entry name" value="Quinoprotein alcohol dehydrogenase-like"/>
    <property type="match status" value="1"/>
</dbReference>
<protein>
    <submittedName>
        <fullName evidence="3">Ig-like domain-containing protein</fullName>
    </submittedName>
</protein>
<evidence type="ECO:0000259" key="2">
    <source>
        <dbReference type="PROSITE" id="PS51272"/>
    </source>
</evidence>
<dbReference type="Pfam" id="PF02368">
    <property type="entry name" value="Big_2"/>
    <property type="match status" value="2"/>
</dbReference>
<dbReference type="EMBL" id="JANQBD010000008">
    <property type="protein sequence ID" value="MCR8631962.1"/>
    <property type="molecule type" value="Genomic_DNA"/>
</dbReference>
<dbReference type="InterPro" id="IPR002372">
    <property type="entry name" value="PQQ_rpt_dom"/>
</dbReference>
<dbReference type="Gene3D" id="2.40.128.630">
    <property type="match status" value="2"/>
</dbReference>
<dbReference type="Pfam" id="PF13360">
    <property type="entry name" value="PQQ_2"/>
    <property type="match status" value="2"/>
</dbReference>
<reference evidence="3 4" key="1">
    <citation type="submission" date="2022-08" db="EMBL/GenBank/DDBJ databases">
        <title>Paenibacillus endoradicis sp. nov., Paenibacillus radicibacter sp. nov and Paenibacillus pararadicis sp. nov., three cold-adapted plant growth-promoting bacteria isolated from root of Larix gmelinii in Great Khingan.</title>
        <authorList>
            <person name="Xue H."/>
        </authorList>
    </citation>
    <scope>NUCLEOTIDE SEQUENCE [LARGE SCALE GENOMIC DNA]</scope>
    <source>
        <strain evidence="3 4">N5-1-1-5</strain>
    </source>
</reference>
<accession>A0ABT1YG86</accession>
<evidence type="ECO:0000259" key="1">
    <source>
        <dbReference type="PROSITE" id="PS50835"/>
    </source>
</evidence>
<comment type="caution">
    <text evidence="3">The sequence shown here is derived from an EMBL/GenBank/DDBJ whole genome shotgun (WGS) entry which is preliminary data.</text>
</comment>
<dbReference type="InterPro" id="IPR011047">
    <property type="entry name" value="Quinoprotein_ADH-like_sf"/>
</dbReference>
<dbReference type="SMART" id="SM00635">
    <property type="entry name" value="BID_2"/>
    <property type="match status" value="2"/>
</dbReference>
<keyword evidence="4" id="KW-1185">Reference proteome</keyword>
<dbReference type="Pfam" id="PF00395">
    <property type="entry name" value="SLH"/>
    <property type="match status" value="3"/>
</dbReference>
<gene>
    <name evidence="3" type="ORF">NV381_12155</name>
</gene>
<feature type="domain" description="SLH" evidence="2">
    <location>
        <begin position="706"/>
        <end position="760"/>
    </location>
</feature>
<proteinExistence type="predicted"/>
<dbReference type="Gene3D" id="2.40.10.480">
    <property type="match status" value="1"/>
</dbReference>
<dbReference type="InterPro" id="IPR018391">
    <property type="entry name" value="PQQ_b-propeller_rpt"/>
</dbReference>
<evidence type="ECO:0000313" key="3">
    <source>
        <dbReference type="EMBL" id="MCR8631962.1"/>
    </source>
</evidence>
<dbReference type="SUPFAM" id="SSF49373">
    <property type="entry name" value="Invasin/intimin cell-adhesion fragments"/>
    <property type="match status" value="1"/>
</dbReference>
<dbReference type="PROSITE" id="PS50835">
    <property type="entry name" value="IG_LIKE"/>
    <property type="match status" value="1"/>
</dbReference>
<dbReference type="Gene3D" id="2.60.40.1080">
    <property type="match status" value="2"/>
</dbReference>
<dbReference type="InterPro" id="IPR001119">
    <property type="entry name" value="SLH_dom"/>
</dbReference>
<feature type="domain" description="Ig-like" evidence="1">
    <location>
        <begin position="406"/>
        <end position="491"/>
    </location>
</feature>
<dbReference type="InterPro" id="IPR003343">
    <property type="entry name" value="Big_2"/>
</dbReference>
<dbReference type="RefSeq" id="WP_258213560.1">
    <property type="nucleotide sequence ID" value="NZ_JANQBD010000008.1"/>
</dbReference>
<dbReference type="PANTHER" id="PTHR34512:SF30">
    <property type="entry name" value="OUTER MEMBRANE PROTEIN ASSEMBLY FACTOR BAMB"/>
    <property type="match status" value="1"/>
</dbReference>
<dbReference type="PROSITE" id="PS51272">
    <property type="entry name" value="SLH"/>
    <property type="match status" value="3"/>
</dbReference>
<sequence length="760" mass="81007">MRMYRSWISGLLGISMCFGCLNISVSAEIKLDPSTILTPGHIIEFPIIKDLIIFQNSNDVQLKWKAPTLASRYMGAPAIGPDQTIYLGHTFIFLGSVSYVSAFKSDGTKMWSYMLKDILLTPPIVGPDGTIYVSNAHDNPGELIAIRPDGTKKWAFAAGDQIRSTPVFGSDGILYAASRDGILHALNPQNGSENWLYDMEVRGQASLATAPDGTIYAANGTSSLYAIKPNGTRKWTYQAGGVVSSAPAVGPDGTIFAGSADHNLYAILPSGGLKWKFDQGSNVFAPSVAQNGDVYIGSEDSKLNVIRSDGSLKWQFASGGFVVPPVLAPNGLVYTHSSSNKAIYALNPDGAIQWQYRFVTDNPQPLSVGNDGTLYDVSTNYPDMKNVDTNDMEHTYVMYMYALKVPVKTMTLDQTSLALTEGQTSKLTTSFTPSYASNSTVTWKSSNPNIASVDNKGNVSALISGTVTVTATSGDGPVAQCKITVTARTVTTTEVISVVLNKTALFLRTGDSVSLMAKVIPDNATNQNVTWVSSNPGAATVNLNGKVTALSPGSTDITVTTQDGNFIARSKVVVTAGTSADSGPFIDIKGNWATPEILRAYELKVASGYPDFTFQPNANITRSEFTVMLMNGLKPAFEGADLTFTDTGQIQDWAAKSVKQAVKLGIISGYPDGSFRPTANITHEEMMSMVVKGLGITLTPGATTDYADDADIPDWAKPAASISSKNNLLGGTTGNNFAPTTLATRAEAVTAIVRMLDIRL</sequence>
<dbReference type="PANTHER" id="PTHR34512">
    <property type="entry name" value="CELL SURFACE PROTEIN"/>
    <property type="match status" value="1"/>
</dbReference>